<feature type="domain" description="Serine aminopeptidase S33" evidence="3">
    <location>
        <begin position="53"/>
        <end position="154"/>
    </location>
</feature>
<feature type="domain" description="AB hydrolase-1" evidence="4">
    <location>
        <begin position="327"/>
        <end position="577"/>
    </location>
</feature>
<keyword evidence="6" id="KW-1185">Reference proteome</keyword>
<sequence length="589" mass="64263">MKPLPAQPLYFGPEGSRLFGWLHLPAPEARRGLGVVVCNPFGFEEVCAHRSLRQFAMVFSAAGWPSLRFDHAGCGDSEGDEFEPDVPARWLAGVNAAIDTLKAAGGVQQVVLFGVRLGATLAALAGMGRDDVGGLVSIAPVVRGRGYIRELTMLGQGGSTAAVSRADVLESAGFVMTRATEEHLSQLDLRRLPKAPAPRVLIIPRDDLEDGLDWQTSLKALGADVQVERLPGYADMMQDPQRTVPPQLMMEGVIRRVQMWDDALALRPVVPVASAGAEVLRLPADAVTERPVHIATSASSAIFGVLTEPEGTLPQRGRPAVLMLNSGAVHHIGPNRLWTRLARQWAARGVTVLRIDLSGVGDSPARPGAPENVVYSAHAMQDVTDALAYLRGELGADECHLLGLCSGGYHAFKAAVAGQPVVSSTVINPLTYFWHDGDTLRDVKDYELAELTSRYRDKVFTREPWLKLLRGQLDARVIVQVGLRRTWGHIEPYLLRLARRLRIPLQDDLADELSQAVRQGIRLRFVFAARAPGYDLLRKQGGSAIDRLIERQLASLDFVPDADHTFTRLEARERLVALLDRLAPVSRAA</sequence>
<protein>
    <submittedName>
        <fullName evidence="5">Alpha/beta fold hydrolase</fullName>
    </submittedName>
</protein>
<reference evidence="5 6" key="1">
    <citation type="submission" date="2023-10" db="EMBL/GenBank/DDBJ databases">
        <title>Bacteria for the degradation of biodegradable plastic PBAT(Polybutylene adipate terephthalate).</title>
        <authorList>
            <person name="Weon H.-Y."/>
            <person name="Yeon J."/>
        </authorList>
    </citation>
    <scope>NUCLEOTIDE SEQUENCE [LARGE SCALE GENOMIC DNA]</scope>
    <source>
        <strain evidence="5 6">SBD 7-3</strain>
    </source>
</reference>
<dbReference type="PANTHER" id="PTHR22946:SF9">
    <property type="entry name" value="POLYKETIDE TRANSFERASE AF380"/>
    <property type="match status" value="1"/>
</dbReference>
<evidence type="ECO:0000259" key="4">
    <source>
        <dbReference type="Pfam" id="PF12697"/>
    </source>
</evidence>
<evidence type="ECO:0000256" key="1">
    <source>
        <dbReference type="ARBA" id="ARBA00022801"/>
    </source>
</evidence>
<dbReference type="InterPro" id="IPR050261">
    <property type="entry name" value="FrsA_esterase"/>
</dbReference>
<dbReference type="Pfam" id="PF12146">
    <property type="entry name" value="Hydrolase_4"/>
    <property type="match status" value="1"/>
</dbReference>
<gene>
    <name evidence="5" type="ORF">RXV79_20435</name>
</gene>
<dbReference type="PANTHER" id="PTHR22946">
    <property type="entry name" value="DIENELACTONE HYDROLASE DOMAIN-CONTAINING PROTEIN-RELATED"/>
    <property type="match status" value="1"/>
</dbReference>
<accession>A0ABZ0CWA4</accession>
<proteinExistence type="inferred from homology"/>
<dbReference type="Gene3D" id="3.40.50.1820">
    <property type="entry name" value="alpha/beta hydrolase"/>
    <property type="match status" value="2"/>
</dbReference>
<dbReference type="SUPFAM" id="SSF53474">
    <property type="entry name" value="alpha/beta-Hydrolases"/>
    <property type="match status" value="2"/>
</dbReference>
<evidence type="ECO:0000259" key="3">
    <source>
        <dbReference type="Pfam" id="PF12146"/>
    </source>
</evidence>
<dbReference type="Pfam" id="PF12697">
    <property type="entry name" value="Abhydrolase_6"/>
    <property type="match status" value="1"/>
</dbReference>
<comment type="similarity">
    <text evidence="2">Belongs to the AB hydrolase superfamily. FUS2 hydrolase family.</text>
</comment>
<keyword evidence="1 5" id="KW-0378">Hydrolase</keyword>
<evidence type="ECO:0000256" key="2">
    <source>
        <dbReference type="ARBA" id="ARBA00038115"/>
    </source>
</evidence>
<dbReference type="InterPro" id="IPR000073">
    <property type="entry name" value="AB_hydrolase_1"/>
</dbReference>
<dbReference type="GO" id="GO:0016787">
    <property type="term" value="F:hydrolase activity"/>
    <property type="evidence" value="ECO:0007669"/>
    <property type="project" value="UniProtKB-KW"/>
</dbReference>
<dbReference type="InterPro" id="IPR022742">
    <property type="entry name" value="Hydrolase_4"/>
</dbReference>
<name>A0ABZ0CWA4_9BURK</name>
<dbReference type="InterPro" id="IPR029058">
    <property type="entry name" value="AB_hydrolase_fold"/>
</dbReference>
<organism evidence="5 6">
    <name type="scientific">Piscinibacter gummiphilus</name>
    <dbReference type="NCBI Taxonomy" id="946333"/>
    <lineage>
        <taxon>Bacteria</taxon>
        <taxon>Pseudomonadati</taxon>
        <taxon>Pseudomonadota</taxon>
        <taxon>Betaproteobacteria</taxon>
        <taxon>Burkholderiales</taxon>
        <taxon>Sphaerotilaceae</taxon>
        <taxon>Piscinibacter</taxon>
    </lineage>
</organism>
<dbReference type="EMBL" id="CP136336">
    <property type="protein sequence ID" value="WOB07275.1"/>
    <property type="molecule type" value="Genomic_DNA"/>
</dbReference>
<dbReference type="RefSeq" id="WP_316699947.1">
    <property type="nucleotide sequence ID" value="NZ_CP136336.1"/>
</dbReference>
<dbReference type="Proteomes" id="UP001303946">
    <property type="component" value="Chromosome"/>
</dbReference>
<evidence type="ECO:0000313" key="5">
    <source>
        <dbReference type="EMBL" id="WOB07275.1"/>
    </source>
</evidence>
<evidence type="ECO:0000313" key="6">
    <source>
        <dbReference type="Proteomes" id="UP001303946"/>
    </source>
</evidence>